<evidence type="ECO:0000256" key="6">
    <source>
        <dbReference type="ARBA" id="ARBA00022723"/>
    </source>
</evidence>
<dbReference type="PANTHER" id="PTHR30182">
    <property type="entry name" value="L-SERINE DEHYDRATASE"/>
    <property type="match status" value="1"/>
</dbReference>
<keyword evidence="8 11" id="KW-0411">Iron-sulfur</keyword>
<keyword evidence="6 11" id="KW-0479">Metal-binding</keyword>
<protein>
    <recommendedName>
        <fullName evidence="11">L-serine dehydratase</fullName>
        <ecNumber evidence="11">4.3.1.17</ecNumber>
    </recommendedName>
</protein>
<organism evidence="13 14">
    <name type="scientific">Staphylococcus gallinarum</name>
    <dbReference type="NCBI Taxonomy" id="1293"/>
    <lineage>
        <taxon>Bacteria</taxon>
        <taxon>Bacillati</taxon>
        <taxon>Bacillota</taxon>
        <taxon>Bacilli</taxon>
        <taxon>Bacillales</taxon>
        <taxon>Staphylococcaceae</taxon>
        <taxon>Staphylococcus</taxon>
    </lineage>
</organism>
<gene>
    <name evidence="13" type="primary">sdaAA</name>
    <name evidence="13" type="ORF">BUZ14_10635</name>
</gene>
<evidence type="ECO:0000256" key="10">
    <source>
        <dbReference type="ARBA" id="ARBA00049406"/>
    </source>
</evidence>
<dbReference type="Pfam" id="PF03313">
    <property type="entry name" value="SDH_alpha"/>
    <property type="match status" value="1"/>
</dbReference>
<evidence type="ECO:0000256" key="5">
    <source>
        <dbReference type="ARBA" id="ARBA00022485"/>
    </source>
</evidence>
<evidence type="ECO:0000256" key="4">
    <source>
        <dbReference type="ARBA" id="ARBA00022432"/>
    </source>
</evidence>
<comment type="caution">
    <text evidence="13">The sequence shown here is derived from an EMBL/GenBank/DDBJ whole genome shotgun (WGS) entry which is preliminary data.</text>
</comment>
<accession>A0A3A0VHZ9</accession>
<evidence type="ECO:0000313" key="14">
    <source>
        <dbReference type="Proteomes" id="UP000265541"/>
    </source>
</evidence>
<dbReference type="AlphaFoldDB" id="A0A3A0VHZ9"/>
<evidence type="ECO:0000256" key="2">
    <source>
        <dbReference type="ARBA" id="ARBA00004742"/>
    </source>
</evidence>
<keyword evidence="4 11" id="KW-0312">Gluconeogenesis</keyword>
<dbReference type="OrthoDB" id="9805537at2"/>
<feature type="domain" description="Serine dehydratase-like alpha subunit" evidence="12">
    <location>
        <begin position="15"/>
        <end position="274"/>
    </location>
</feature>
<dbReference type="RefSeq" id="WP_119485882.1">
    <property type="nucleotide sequence ID" value="NZ_QYJN01000005.1"/>
</dbReference>
<dbReference type="InterPro" id="IPR051318">
    <property type="entry name" value="Fe-S_L-Ser"/>
</dbReference>
<dbReference type="GO" id="GO:0003941">
    <property type="term" value="F:L-serine ammonia-lyase activity"/>
    <property type="evidence" value="ECO:0007669"/>
    <property type="project" value="UniProtKB-UniRule"/>
</dbReference>
<sequence>MFKSVEELIALCESQNKKIHEIMLEQEMEVTGLSEAEIYAHMDKNLQTMENALEEGLQGVTSTTGLTGGDAVLLQAYIKSGKSLAGPTLLDAVSKAVATNEVNAAMGKICATPTAGSAGVVPGVLFGLKPRLDPSRKDMLNFLLTSGAFGFVVANNASISGAAGGCQAEVGSAAAMAAGATVELAGGTPQQSAEAFAICLKNMLGLVCDPVAGLVEVPCVKRNAAGASNAIVSADMALAGVTSRIPTDEVIEAMYKIGQTMPSALRETGRGGLAGTPTGQRLKQEIFGD</sequence>
<dbReference type="GO" id="GO:0046872">
    <property type="term" value="F:metal ion binding"/>
    <property type="evidence" value="ECO:0007669"/>
    <property type="project" value="UniProtKB-KW"/>
</dbReference>
<dbReference type="PANTHER" id="PTHR30182:SF1">
    <property type="entry name" value="L-SERINE DEHYDRATASE 1"/>
    <property type="match status" value="1"/>
</dbReference>
<reference evidence="13 14" key="1">
    <citation type="journal article" date="2016" name="Front. Microbiol.">
        <title>Comprehensive Phylogenetic Analysis of Bovine Non-aureus Staphylococci Species Based on Whole-Genome Sequencing.</title>
        <authorList>
            <person name="Naushad S."/>
            <person name="Barkema H.W."/>
            <person name="Luby C."/>
            <person name="Condas L.A."/>
            <person name="Nobrega D.B."/>
            <person name="Carson D.A."/>
            <person name="De Buck J."/>
        </authorList>
    </citation>
    <scope>NUCLEOTIDE SEQUENCE [LARGE SCALE GENOMIC DNA]</scope>
    <source>
        <strain evidence="13 14">SNUC 4781</strain>
    </source>
</reference>
<evidence type="ECO:0000259" key="12">
    <source>
        <dbReference type="Pfam" id="PF03313"/>
    </source>
</evidence>
<keyword evidence="9 11" id="KW-0456">Lyase</keyword>
<dbReference type="InterPro" id="IPR005130">
    <property type="entry name" value="Ser_deHydtase-like_asu"/>
</dbReference>
<name>A0A3A0VHZ9_STAGA</name>
<dbReference type="Proteomes" id="UP000265541">
    <property type="component" value="Unassembled WGS sequence"/>
</dbReference>
<keyword evidence="7 11" id="KW-0408">Iron</keyword>
<evidence type="ECO:0000256" key="8">
    <source>
        <dbReference type="ARBA" id="ARBA00023014"/>
    </source>
</evidence>
<comment type="pathway">
    <text evidence="2">Carbohydrate biosynthesis; gluconeogenesis.</text>
</comment>
<dbReference type="NCBIfam" id="TIGR00718">
    <property type="entry name" value="sda_alpha"/>
    <property type="match status" value="1"/>
</dbReference>
<evidence type="ECO:0000256" key="11">
    <source>
        <dbReference type="RuleBase" id="RU366059"/>
    </source>
</evidence>
<dbReference type="EC" id="4.3.1.17" evidence="11"/>
<evidence type="ECO:0000313" key="13">
    <source>
        <dbReference type="EMBL" id="RIP33559.1"/>
    </source>
</evidence>
<comment type="similarity">
    <text evidence="3 11">Belongs to the iron-sulfur dependent L-serine dehydratase family.</text>
</comment>
<evidence type="ECO:0000256" key="7">
    <source>
        <dbReference type="ARBA" id="ARBA00023004"/>
    </source>
</evidence>
<dbReference type="GO" id="GO:0006094">
    <property type="term" value="P:gluconeogenesis"/>
    <property type="evidence" value="ECO:0007669"/>
    <property type="project" value="UniProtKB-KW"/>
</dbReference>
<evidence type="ECO:0000256" key="3">
    <source>
        <dbReference type="ARBA" id="ARBA00008636"/>
    </source>
</evidence>
<proteinExistence type="inferred from homology"/>
<dbReference type="InterPro" id="IPR004642">
    <property type="entry name" value="Ser_deHydtase_asu"/>
</dbReference>
<evidence type="ECO:0000256" key="9">
    <source>
        <dbReference type="ARBA" id="ARBA00023239"/>
    </source>
</evidence>
<comment type="cofactor">
    <cofactor evidence="1 11">
        <name>[4Fe-4S] cluster</name>
        <dbReference type="ChEBI" id="CHEBI:49883"/>
    </cofactor>
</comment>
<evidence type="ECO:0000256" key="1">
    <source>
        <dbReference type="ARBA" id="ARBA00001966"/>
    </source>
</evidence>
<comment type="catalytic activity">
    <reaction evidence="10 11">
        <text>L-serine = pyruvate + NH4(+)</text>
        <dbReference type="Rhea" id="RHEA:19169"/>
        <dbReference type="ChEBI" id="CHEBI:15361"/>
        <dbReference type="ChEBI" id="CHEBI:28938"/>
        <dbReference type="ChEBI" id="CHEBI:33384"/>
        <dbReference type="EC" id="4.3.1.17"/>
    </reaction>
</comment>
<dbReference type="EMBL" id="QYJN01000005">
    <property type="protein sequence ID" value="RIP33559.1"/>
    <property type="molecule type" value="Genomic_DNA"/>
</dbReference>
<dbReference type="GO" id="GO:0051539">
    <property type="term" value="F:4 iron, 4 sulfur cluster binding"/>
    <property type="evidence" value="ECO:0007669"/>
    <property type="project" value="UniProtKB-UniRule"/>
</dbReference>
<keyword evidence="5 11" id="KW-0004">4Fe-4S</keyword>